<comment type="caution">
    <text evidence="12">The sequence shown here is derived from an EMBL/GenBank/DDBJ whole genome shotgun (WGS) entry which is preliminary data.</text>
</comment>
<keyword evidence="3 9" id="KW-0812">Transmembrane</keyword>
<evidence type="ECO:0000256" key="3">
    <source>
        <dbReference type="ARBA" id="ARBA00022692"/>
    </source>
</evidence>
<feature type="signal peptide" evidence="10">
    <location>
        <begin position="1"/>
        <end position="24"/>
    </location>
</feature>
<evidence type="ECO:0000256" key="7">
    <source>
        <dbReference type="ARBA" id="ARBA00023136"/>
    </source>
</evidence>
<evidence type="ECO:0000259" key="11">
    <source>
        <dbReference type="Pfam" id="PF08263"/>
    </source>
</evidence>
<protein>
    <recommendedName>
        <fullName evidence="11">Leucine-rich repeat-containing N-terminal plant-type domain-containing protein</fullName>
    </recommendedName>
</protein>
<dbReference type="PANTHER" id="PTHR48063">
    <property type="entry name" value="LRR RECEPTOR-LIKE KINASE"/>
    <property type="match status" value="1"/>
</dbReference>
<evidence type="ECO:0000313" key="12">
    <source>
        <dbReference type="EMBL" id="GJN04622.1"/>
    </source>
</evidence>
<evidence type="ECO:0000256" key="6">
    <source>
        <dbReference type="ARBA" id="ARBA00022989"/>
    </source>
</evidence>
<dbReference type="InterPro" id="IPR032675">
    <property type="entry name" value="LRR_dom_sf"/>
</dbReference>
<dbReference type="Pfam" id="PF08263">
    <property type="entry name" value="LRRNT_2"/>
    <property type="match status" value="1"/>
</dbReference>
<dbReference type="AlphaFoldDB" id="A0AAV5D1K3"/>
<dbReference type="InterPro" id="IPR001611">
    <property type="entry name" value="Leu-rich_rpt"/>
</dbReference>
<evidence type="ECO:0000256" key="9">
    <source>
        <dbReference type="SAM" id="Phobius"/>
    </source>
</evidence>
<dbReference type="Pfam" id="PF12799">
    <property type="entry name" value="LRR_4"/>
    <property type="match status" value="1"/>
</dbReference>
<feature type="chain" id="PRO_5043921343" description="Leucine-rich repeat-containing N-terminal plant-type domain-containing protein" evidence="10">
    <location>
        <begin position="25"/>
        <end position="299"/>
    </location>
</feature>
<dbReference type="InterPro" id="IPR046956">
    <property type="entry name" value="RLP23-like"/>
</dbReference>
<feature type="transmembrane region" description="Helical" evidence="9">
    <location>
        <begin position="250"/>
        <end position="272"/>
    </location>
</feature>
<keyword evidence="13" id="KW-1185">Reference proteome</keyword>
<dbReference type="PANTHER" id="PTHR48063:SF95">
    <property type="entry name" value="OS11G0564900 PROTEIN"/>
    <property type="match status" value="1"/>
</dbReference>
<keyword evidence="6 9" id="KW-1133">Transmembrane helix</keyword>
<evidence type="ECO:0000256" key="10">
    <source>
        <dbReference type="SAM" id="SignalP"/>
    </source>
</evidence>
<keyword evidence="7 9" id="KW-0472">Membrane</keyword>
<reference evidence="12" key="2">
    <citation type="submission" date="2021-12" db="EMBL/GenBank/DDBJ databases">
        <title>Resequencing data analysis of finger millet.</title>
        <authorList>
            <person name="Hatakeyama M."/>
            <person name="Aluri S."/>
            <person name="Balachadran M.T."/>
            <person name="Sivarajan S.R."/>
            <person name="Poveda L."/>
            <person name="Shimizu-Inatsugi R."/>
            <person name="Schlapbach R."/>
            <person name="Sreeman S.M."/>
            <person name="Shimizu K.K."/>
        </authorList>
    </citation>
    <scope>NUCLEOTIDE SEQUENCE</scope>
</reference>
<sequence>MPHKAAKVLLLWITCSFYFLCSVAKNCLLHERDALLTFKHGITNDTENTLASWQLHQDCCRWKGITCSNFTGHVVKLDLRDAHLLGQISPSLLSLEYLEYLDLSTNFQGRPIQRVPEFLGHMKNLRYLDLSYGPNGIVSMVGIDLSLNYLTENIGSMKSLEWLDLSRNNLSSEIPPSLSDLTCLSSLDVSYNNLTGPIPSGRQLDTLYSGNPSIYEGNSGLCGPPVGRNCSGRNSDESVNEIRSENDSKLFFYFGLSSGFLVGLWVVFCSAFQENVESFILLPLGPSVRVYGCDLGQSS</sequence>
<organism evidence="12 13">
    <name type="scientific">Eleusine coracana subsp. coracana</name>
    <dbReference type="NCBI Taxonomy" id="191504"/>
    <lineage>
        <taxon>Eukaryota</taxon>
        <taxon>Viridiplantae</taxon>
        <taxon>Streptophyta</taxon>
        <taxon>Embryophyta</taxon>
        <taxon>Tracheophyta</taxon>
        <taxon>Spermatophyta</taxon>
        <taxon>Magnoliopsida</taxon>
        <taxon>Liliopsida</taxon>
        <taxon>Poales</taxon>
        <taxon>Poaceae</taxon>
        <taxon>PACMAD clade</taxon>
        <taxon>Chloridoideae</taxon>
        <taxon>Cynodonteae</taxon>
        <taxon>Eleusininae</taxon>
        <taxon>Eleusine</taxon>
    </lineage>
</organism>
<comment type="subcellular location">
    <subcellularLocation>
        <location evidence="1">Membrane</location>
        <topology evidence="1">Single-pass type I membrane protein</topology>
    </subcellularLocation>
</comment>
<dbReference type="InterPro" id="IPR013210">
    <property type="entry name" value="LRR_N_plant-typ"/>
</dbReference>
<keyword evidence="8" id="KW-0325">Glycoprotein</keyword>
<dbReference type="EMBL" id="BQKI01000011">
    <property type="protein sequence ID" value="GJN04622.1"/>
    <property type="molecule type" value="Genomic_DNA"/>
</dbReference>
<proteinExistence type="predicted"/>
<feature type="domain" description="Leucine-rich repeat-containing N-terminal plant-type" evidence="11">
    <location>
        <begin position="30"/>
        <end position="68"/>
    </location>
</feature>
<reference evidence="12" key="1">
    <citation type="journal article" date="2018" name="DNA Res.">
        <title>Multiple hybrid de novo genome assembly of finger millet, an orphan allotetraploid crop.</title>
        <authorList>
            <person name="Hatakeyama M."/>
            <person name="Aluri S."/>
            <person name="Balachadran M.T."/>
            <person name="Sivarajan S.R."/>
            <person name="Patrignani A."/>
            <person name="Gruter S."/>
            <person name="Poveda L."/>
            <person name="Shimizu-Inatsugi R."/>
            <person name="Baeten J."/>
            <person name="Francoijs K.J."/>
            <person name="Nataraja K.N."/>
            <person name="Reddy Y.A.N."/>
            <person name="Phadnis S."/>
            <person name="Ravikumar R.L."/>
            <person name="Schlapbach R."/>
            <person name="Sreeman S.M."/>
            <person name="Shimizu K.K."/>
        </authorList>
    </citation>
    <scope>NUCLEOTIDE SEQUENCE</scope>
</reference>
<dbReference type="PROSITE" id="PS51450">
    <property type="entry name" value="LRR"/>
    <property type="match status" value="1"/>
</dbReference>
<dbReference type="Gene3D" id="3.80.10.10">
    <property type="entry name" value="Ribonuclease Inhibitor"/>
    <property type="match status" value="2"/>
</dbReference>
<keyword evidence="2" id="KW-0433">Leucine-rich repeat</keyword>
<evidence type="ECO:0000256" key="1">
    <source>
        <dbReference type="ARBA" id="ARBA00004479"/>
    </source>
</evidence>
<evidence type="ECO:0000256" key="4">
    <source>
        <dbReference type="ARBA" id="ARBA00022729"/>
    </source>
</evidence>
<evidence type="ECO:0000256" key="8">
    <source>
        <dbReference type="ARBA" id="ARBA00023180"/>
    </source>
</evidence>
<evidence type="ECO:0000256" key="2">
    <source>
        <dbReference type="ARBA" id="ARBA00022614"/>
    </source>
</evidence>
<dbReference type="SUPFAM" id="SSF52058">
    <property type="entry name" value="L domain-like"/>
    <property type="match status" value="1"/>
</dbReference>
<accession>A0AAV5D1K3</accession>
<dbReference type="InterPro" id="IPR025875">
    <property type="entry name" value="Leu-rich_rpt_4"/>
</dbReference>
<gene>
    <name evidence="12" type="primary">ga22186</name>
    <name evidence="12" type="ORF">PR202_ga22186</name>
</gene>
<evidence type="ECO:0000256" key="5">
    <source>
        <dbReference type="ARBA" id="ARBA00022737"/>
    </source>
</evidence>
<evidence type="ECO:0000313" key="13">
    <source>
        <dbReference type="Proteomes" id="UP001054889"/>
    </source>
</evidence>
<name>A0AAV5D1K3_ELECO</name>
<keyword evidence="4 10" id="KW-0732">Signal</keyword>
<dbReference type="GO" id="GO:0016020">
    <property type="term" value="C:membrane"/>
    <property type="evidence" value="ECO:0007669"/>
    <property type="project" value="UniProtKB-SubCell"/>
</dbReference>
<dbReference type="FunFam" id="3.80.10.10:FF:000400">
    <property type="entry name" value="Nuclear pore complex protein NUP107"/>
    <property type="match status" value="1"/>
</dbReference>
<keyword evidence="5" id="KW-0677">Repeat</keyword>
<dbReference type="Proteomes" id="UP001054889">
    <property type="component" value="Unassembled WGS sequence"/>
</dbReference>